<keyword evidence="11 22" id="KW-0547">Nucleotide-binding</keyword>
<dbReference type="InterPro" id="IPR033718">
    <property type="entry name" value="DAGK_prok"/>
</dbReference>
<feature type="transmembrane region" description="Helical" evidence="24">
    <location>
        <begin position="110"/>
        <end position="131"/>
    </location>
</feature>
<feature type="binding site" evidence="22">
    <location>
        <position position="42"/>
    </location>
    <ligand>
        <name>ATP</name>
        <dbReference type="ChEBI" id="CHEBI:30616"/>
    </ligand>
</feature>
<feature type="transmembrane region" description="Helical" evidence="24">
    <location>
        <begin position="70"/>
        <end position="89"/>
    </location>
</feature>
<comment type="catalytic activity">
    <reaction evidence="24">
        <text>a 1,2-diacyl-sn-glycerol + ATP = a 1,2-diacyl-sn-glycero-3-phosphate + ADP + H(+)</text>
        <dbReference type="Rhea" id="RHEA:10272"/>
        <dbReference type="ChEBI" id="CHEBI:15378"/>
        <dbReference type="ChEBI" id="CHEBI:17815"/>
        <dbReference type="ChEBI" id="CHEBI:30616"/>
        <dbReference type="ChEBI" id="CHEBI:58608"/>
        <dbReference type="ChEBI" id="CHEBI:456216"/>
        <dbReference type="EC" id="2.7.1.107"/>
    </reaction>
</comment>
<feature type="binding site" evidence="22">
    <location>
        <position position="90"/>
    </location>
    <ligand>
        <name>ATP</name>
        <dbReference type="ChEBI" id="CHEBI:30616"/>
    </ligand>
</feature>
<evidence type="ECO:0000256" key="4">
    <source>
        <dbReference type="ARBA" id="ARBA00017575"/>
    </source>
</evidence>
<evidence type="ECO:0000256" key="8">
    <source>
        <dbReference type="ARBA" id="ARBA00022679"/>
    </source>
</evidence>
<keyword evidence="8 24" id="KW-0808">Transferase</keyword>
<keyword evidence="9 24" id="KW-0812">Transmembrane</keyword>
<evidence type="ECO:0000256" key="1">
    <source>
        <dbReference type="ARBA" id="ARBA00004429"/>
    </source>
</evidence>
<keyword evidence="7" id="KW-0997">Cell inner membrane</keyword>
<evidence type="ECO:0000256" key="3">
    <source>
        <dbReference type="ARBA" id="ARBA00012133"/>
    </source>
</evidence>
<keyword evidence="19 24" id="KW-1208">Phospholipid metabolism</keyword>
<feature type="binding site" evidence="22">
    <location>
        <begin position="99"/>
        <end position="101"/>
    </location>
    <ligand>
        <name>ATP</name>
        <dbReference type="ChEBI" id="CHEBI:30616"/>
    </ligand>
</feature>
<evidence type="ECO:0000256" key="10">
    <source>
        <dbReference type="ARBA" id="ARBA00022723"/>
    </source>
</evidence>
<feature type="binding site" evidence="23">
    <location>
        <position position="42"/>
    </location>
    <ligand>
        <name>a divalent metal cation</name>
        <dbReference type="ChEBI" id="CHEBI:60240"/>
    </ligand>
</feature>
<name>A0A915UB35_9BACT</name>
<evidence type="ECO:0000256" key="13">
    <source>
        <dbReference type="ARBA" id="ARBA00022840"/>
    </source>
</evidence>
<evidence type="ECO:0000256" key="24">
    <source>
        <dbReference type="RuleBase" id="RU363065"/>
    </source>
</evidence>
<feature type="binding site" evidence="22">
    <location>
        <begin position="108"/>
        <end position="109"/>
    </location>
    <ligand>
        <name>ATP</name>
        <dbReference type="ChEBI" id="CHEBI:30616"/>
    </ligand>
</feature>
<dbReference type="GO" id="GO:0006654">
    <property type="term" value="P:phosphatidic acid biosynthetic process"/>
    <property type="evidence" value="ECO:0007669"/>
    <property type="project" value="InterPro"/>
</dbReference>
<evidence type="ECO:0000256" key="20">
    <source>
        <dbReference type="PIRSR" id="PIRSR600829-1"/>
    </source>
</evidence>
<sequence length="146" mass="16009">MEQKGKNRGVHLCNKPDYRGLRHVYQAMLHSFKGLAAAFRCEEAFRLELLVVAVMLPLGLWLGNSGVERSLLVGSLLLVLIVELINSAIEAVVDRISLEHHVLSGRAKDIGSGAVFMTLVNVAVIWGLLLYERLSCWLSTGASLSP</sequence>
<proteinExistence type="inferred from homology"/>
<feature type="active site" description="Proton acceptor" evidence="20">
    <location>
        <position position="83"/>
    </location>
</feature>
<dbReference type="CDD" id="cd14264">
    <property type="entry name" value="DAGK_IM"/>
    <property type="match status" value="1"/>
</dbReference>
<evidence type="ECO:0000256" key="23">
    <source>
        <dbReference type="PIRSR" id="PIRSR600829-4"/>
    </source>
</evidence>
<evidence type="ECO:0000256" key="9">
    <source>
        <dbReference type="ARBA" id="ARBA00022692"/>
    </source>
</evidence>
<feature type="binding site" evidence="21">
    <location>
        <begin position="44"/>
        <end position="48"/>
    </location>
    <ligand>
        <name>substrate</name>
    </ligand>
</feature>
<dbReference type="PROSITE" id="PS01069">
    <property type="entry name" value="DAGK_PROKAR"/>
    <property type="match status" value="1"/>
</dbReference>
<feature type="binding site" evidence="23">
    <location>
        <position position="90"/>
    </location>
    <ligand>
        <name>a divalent metal cation</name>
        <dbReference type="ChEBI" id="CHEBI:60240"/>
    </ligand>
</feature>
<protein>
    <recommendedName>
        <fullName evidence="4 24">Diacylglycerol kinase</fullName>
        <ecNumber evidence="3 24">2.7.1.107</ecNumber>
    </recommendedName>
</protein>
<evidence type="ECO:0000256" key="7">
    <source>
        <dbReference type="ARBA" id="ARBA00022519"/>
    </source>
</evidence>
<feature type="binding site" evidence="21">
    <location>
        <position position="112"/>
    </location>
    <ligand>
        <name>substrate</name>
    </ligand>
</feature>
<evidence type="ECO:0000256" key="21">
    <source>
        <dbReference type="PIRSR" id="PIRSR600829-2"/>
    </source>
</evidence>
<dbReference type="GO" id="GO:0004143">
    <property type="term" value="F:ATP-dependent diacylglycerol kinase activity"/>
    <property type="evidence" value="ECO:0007669"/>
    <property type="project" value="UniProtKB-EC"/>
</dbReference>
<keyword evidence="5" id="KW-1003">Cell membrane</keyword>
<keyword evidence="6" id="KW-0444">Lipid biosynthesis</keyword>
<dbReference type="Pfam" id="PF01219">
    <property type="entry name" value="DAGK_prokar"/>
    <property type="match status" value="1"/>
</dbReference>
<dbReference type="PANTHER" id="PTHR34299:SF1">
    <property type="entry name" value="DIACYLGLYCEROL KINASE"/>
    <property type="match status" value="1"/>
</dbReference>
<dbReference type="EMBL" id="AP024233">
    <property type="protein sequence ID" value="BCO10581.1"/>
    <property type="molecule type" value="Genomic_DNA"/>
</dbReference>
<evidence type="ECO:0000256" key="17">
    <source>
        <dbReference type="ARBA" id="ARBA00023136"/>
    </source>
</evidence>
<dbReference type="AlphaFoldDB" id="A0A915UB35"/>
<dbReference type="Gene3D" id="1.10.287.3610">
    <property type="match status" value="1"/>
</dbReference>
<dbReference type="Proteomes" id="UP001063350">
    <property type="component" value="Chromosome"/>
</dbReference>
<keyword evidence="26" id="KW-1185">Reference proteome</keyword>
<evidence type="ECO:0000256" key="5">
    <source>
        <dbReference type="ARBA" id="ARBA00022475"/>
    </source>
</evidence>
<evidence type="ECO:0000256" key="12">
    <source>
        <dbReference type="ARBA" id="ARBA00022777"/>
    </source>
</evidence>
<feature type="binding site" evidence="21">
    <location>
        <position position="83"/>
    </location>
    <ligand>
        <name>substrate</name>
    </ligand>
</feature>
<comment type="subcellular location">
    <subcellularLocation>
        <location evidence="1">Cell inner membrane</location>
        <topology evidence="1">Multi-pass membrane protein</topology>
    </subcellularLocation>
</comment>
<keyword evidence="18" id="KW-0594">Phospholipid biosynthesis</keyword>
<keyword evidence="14 23" id="KW-0460">Magnesium</keyword>
<keyword evidence="17 24" id="KW-0472">Membrane</keyword>
<dbReference type="GO" id="GO:0005524">
    <property type="term" value="F:ATP binding"/>
    <property type="evidence" value="ECO:0007669"/>
    <property type="project" value="UniProtKB-KW"/>
</dbReference>
<comment type="caution">
    <text evidence="24">Lacks conserved residue(s) required for the propagation of feature annotation.</text>
</comment>
<dbReference type="PANTHER" id="PTHR34299">
    <property type="entry name" value="DIACYLGLYCEROL KINASE"/>
    <property type="match status" value="1"/>
</dbReference>
<dbReference type="InterPro" id="IPR036945">
    <property type="entry name" value="DAGK_sf"/>
</dbReference>
<gene>
    <name evidence="25" type="primary">dgkA</name>
    <name evidence="25" type="ORF">GF1_29570</name>
</gene>
<organism evidence="25 26">
    <name type="scientific">Desulfolithobacter dissulfuricans</name>
    <dbReference type="NCBI Taxonomy" id="2795293"/>
    <lineage>
        <taxon>Bacteria</taxon>
        <taxon>Pseudomonadati</taxon>
        <taxon>Thermodesulfobacteriota</taxon>
        <taxon>Desulfobulbia</taxon>
        <taxon>Desulfobulbales</taxon>
        <taxon>Desulfobulbaceae</taxon>
        <taxon>Desulfolithobacter</taxon>
    </lineage>
</organism>
<evidence type="ECO:0000256" key="22">
    <source>
        <dbReference type="PIRSR" id="PIRSR600829-3"/>
    </source>
</evidence>
<reference evidence="25" key="1">
    <citation type="submission" date="2020-12" db="EMBL/GenBank/DDBJ databases">
        <title>Desulfobium dissulfuricans gen. nov., sp. nov., a novel mesophilic, sulfate-reducing bacterium isolated from a deep-sea hydrothermal vent.</title>
        <authorList>
            <person name="Hashimoto Y."/>
            <person name="Tame A."/>
            <person name="Sawayama S."/>
            <person name="Miyazaki J."/>
            <person name="Takai K."/>
            <person name="Nakagawa S."/>
        </authorList>
    </citation>
    <scope>NUCLEOTIDE SEQUENCE</scope>
    <source>
        <strain evidence="25">GF1</strain>
    </source>
</reference>
<dbReference type="KEGG" id="ddu:GF1_29570"/>
<accession>A0A915UB35</accession>
<keyword evidence="10 23" id="KW-0479">Metal-binding</keyword>
<evidence type="ECO:0000256" key="14">
    <source>
        <dbReference type="ARBA" id="ARBA00022842"/>
    </source>
</evidence>
<dbReference type="RefSeq" id="WP_267927308.1">
    <property type="nucleotide sequence ID" value="NZ_AP024233.1"/>
</dbReference>
<dbReference type="GO" id="GO:0005886">
    <property type="term" value="C:plasma membrane"/>
    <property type="evidence" value="ECO:0007669"/>
    <property type="project" value="UniProtKB-SubCell"/>
</dbReference>
<dbReference type="GO" id="GO:0046872">
    <property type="term" value="F:metal ion binding"/>
    <property type="evidence" value="ECO:0007669"/>
    <property type="project" value="UniProtKB-KW"/>
</dbReference>
<keyword evidence="15 24" id="KW-1133">Transmembrane helix</keyword>
<comment type="cofactor">
    <cofactor evidence="23">
        <name>Mg(2+)</name>
        <dbReference type="ChEBI" id="CHEBI:18420"/>
    </cofactor>
    <text evidence="23">Mn(2+), Zn(2+), Cd(2+) and Co(2+) support activity to lesser extents.</text>
</comment>
<keyword evidence="16 24" id="KW-0443">Lipid metabolism</keyword>
<evidence type="ECO:0000256" key="6">
    <source>
        <dbReference type="ARBA" id="ARBA00022516"/>
    </source>
</evidence>
<evidence type="ECO:0000256" key="11">
    <source>
        <dbReference type="ARBA" id="ARBA00022741"/>
    </source>
</evidence>
<comment type="function">
    <text evidence="24">Catalyzes the ATP-dependent phosphorylation of sn-l,2-diacylglycerol (DAG) to phosphatidic acid. Involved in the recycling of diacylglycerol produced as a by-product during membrane-derived oligosaccharide (MDO) biosynthesis.</text>
</comment>
<evidence type="ECO:0000256" key="15">
    <source>
        <dbReference type="ARBA" id="ARBA00022989"/>
    </source>
</evidence>
<evidence type="ECO:0000313" key="26">
    <source>
        <dbReference type="Proteomes" id="UP001063350"/>
    </source>
</evidence>
<dbReference type="InterPro" id="IPR000829">
    <property type="entry name" value="DAGK"/>
</dbReference>
<evidence type="ECO:0000256" key="2">
    <source>
        <dbReference type="ARBA" id="ARBA00005967"/>
    </source>
</evidence>
<evidence type="ECO:0000313" key="25">
    <source>
        <dbReference type="EMBL" id="BCO10581.1"/>
    </source>
</evidence>
<dbReference type="EC" id="2.7.1.107" evidence="3 24"/>
<comment type="similarity">
    <text evidence="2 24">Belongs to the bacterial diacylglycerol kinase family.</text>
</comment>
<keyword evidence="12 24" id="KW-0418">Kinase</keyword>
<keyword evidence="13 22" id="KW-0067">ATP-binding</keyword>
<feature type="binding site" evidence="21">
    <location>
        <position position="69"/>
    </location>
    <ligand>
        <name>substrate</name>
    </ligand>
</feature>
<evidence type="ECO:0000256" key="19">
    <source>
        <dbReference type="ARBA" id="ARBA00023264"/>
    </source>
</evidence>
<evidence type="ECO:0000256" key="18">
    <source>
        <dbReference type="ARBA" id="ARBA00023209"/>
    </source>
</evidence>
<evidence type="ECO:0000256" key="16">
    <source>
        <dbReference type="ARBA" id="ARBA00023098"/>
    </source>
</evidence>